<name>A0A2C9UR78_MANES</name>
<proteinExistence type="predicted"/>
<feature type="transmembrane region" description="Helical" evidence="1">
    <location>
        <begin position="145"/>
        <end position="172"/>
    </location>
</feature>
<sequence>MSFTCMLCMAIWEIRGINSLGANLGPGSSLMPSTSHINYFQRAAISSDLVHGAPFGSDFSFDPSQSRPAWSILRFQDPMAVSSGGLYGGDSLNVFVDGALFPYFKLSGCGVVGETQEGDFAFALATRFNVAGKANLVRLLLSEKLYFVLFITLQTWSSYLWIPSVLFTFYILTPRTVRHLVVYFQIVNF</sequence>
<keyword evidence="3" id="KW-1185">Reference proteome</keyword>
<dbReference type="Gramene" id="Manes.13G085978.1.v8.1">
    <property type="protein sequence ID" value="Manes.13G085978.1.v8.1.CDS.1"/>
    <property type="gene ID" value="Manes.13G085978.v8.1"/>
</dbReference>
<dbReference type="AlphaFoldDB" id="A0A2C9UR78"/>
<protein>
    <submittedName>
        <fullName evidence="2">Uncharacterized protein</fullName>
    </submittedName>
</protein>
<evidence type="ECO:0000256" key="1">
    <source>
        <dbReference type="SAM" id="Phobius"/>
    </source>
</evidence>
<evidence type="ECO:0000313" key="3">
    <source>
        <dbReference type="Proteomes" id="UP000091857"/>
    </source>
</evidence>
<keyword evidence="1" id="KW-0812">Transmembrane</keyword>
<comment type="caution">
    <text evidence="2">The sequence shown here is derived from an EMBL/GenBank/DDBJ whole genome shotgun (WGS) entry which is preliminary data.</text>
</comment>
<accession>A0A2C9UR78</accession>
<gene>
    <name evidence="2" type="ORF">MANES_13G085978v8</name>
</gene>
<reference evidence="3" key="1">
    <citation type="journal article" date="2016" name="Nat. Biotechnol.">
        <title>Sequencing wild and cultivated cassava and related species reveals extensive interspecific hybridization and genetic diversity.</title>
        <authorList>
            <person name="Bredeson J.V."/>
            <person name="Lyons J.B."/>
            <person name="Prochnik S.E."/>
            <person name="Wu G.A."/>
            <person name="Ha C.M."/>
            <person name="Edsinger-Gonzales E."/>
            <person name="Grimwood J."/>
            <person name="Schmutz J."/>
            <person name="Rabbi I.Y."/>
            <person name="Egesi C."/>
            <person name="Nauluvula P."/>
            <person name="Lebot V."/>
            <person name="Ndunguru J."/>
            <person name="Mkamilo G."/>
            <person name="Bart R.S."/>
            <person name="Setter T.L."/>
            <person name="Gleadow R.M."/>
            <person name="Kulakow P."/>
            <person name="Ferguson M.E."/>
            <person name="Rounsley S."/>
            <person name="Rokhsar D.S."/>
        </authorList>
    </citation>
    <scope>NUCLEOTIDE SEQUENCE [LARGE SCALE GENOMIC DNA]</scope>
    <source>
        <strain evidence="3">cv. AM560-2</strain>
    </source>
</reference>
<dbReference type="EMBL" id="CM004399">
    <property type="protein sequence ID" value="OAY33318.1"/>
    <property type="molecule type" value="Genomic_DNA"/>
</dbReference>
<dbReference type="Proteomes" id="UP000091857">
    <property type="component" value="Chromosome 13"/>
</dbReference>
<keyword evidence="1" id="KW-1133">Transmembrane helix</keyword>
<organism evidence="2 3">
    <name type="scientific">Manihot esculenta</name>
    <name type="common">Cassava</name>
    <name type="synonym">Jatropha manihot</name>
    <dbReference type="NCBI Taxonomy" id="3983"/>
    <lineage>
        <taxon>Eukaryota</taxon>
        <taxon>Viridiplantae</taxon>
        <taxon>Streptophyta</taxon>
        <taxon>Embryophyta</taxon>
        <taxon>Tracheophyta</taxon>
        <taxon>Spermatophyta</taxon>
        <taxon>Magnoliopsida</taxon>
        <taxon>eudicotyledons</taxon>
        <taxon>Gunneridae</taxon>
        <taxon>Pentapetalae</taxon>
        <taxon>rosids</taxon>
        <taxon>fabids</taxon>
        <taxon>Malpighiales</taxon>
        <taxon>Euphorbiaceae</taxon>
        <taxon>Crotonoideae</taxon>
        <taxon>Manihoteae</taxon>
        <taxon>Manihot</taxon>
    </lineage>
</organism>
<keyword evidence="1" id="KW-0472">Membrane</keyword>
<evidence type="ECO:0000313" key="2">
    <source>
        <dbReference type="EMBL" id="OAY33318.1"/>
    </source>
</evidence>